<protein>
    <recommendedName>
        <fullName evidence="1">Heterokaryon incompatibility domain-containing protein</fullName>
    </recommendedName>
</protein>
<reference evidence="2 3" key="1">
    <citation type="submission" date="2023-09" db="EMBL/GenBank/DDBJ databases">
        <title>Complete-Gapless Cercospora beticola genome.</title>
        <authorList>
            <person name="Wyatt N.A."/>
            <person name="Spanner R.E."/>
            <person name="Bolton M.D."/>
        </authorList>
    </citation>
    <scope>NUCLEOTIDE SEQUENCE [LARGE SCALE GENOMIC DNA]</scope>
    <source>
        <strain evidence="2">Cb09-40</strain>
    </source>
</reference>
<name>A0ABZ0N8B3_CERBT</name>
<sequence length="413" mass="45934">MCEVYRGAEINIALAAAADGSESALSNRDTSLVRAVSTRALWHDEGATEPDWIVFSLSTGVEDLTESQLMKRAWVVQELQLATRTVVLGADQIYHICRPVMSCETFPGGMPGHMHQFLWFRKLAVVYRYNAWDDLVQTFSKCGITKASDWTMAIAGLARWYAKQLDDEYVAGLWRSLLPCCLLWAVQDDAVTKRAAPYRAPTWSWLSIEGPVCCTSQAEGEQDLCDIISIRVDLIDSRNPYGQIRAGDIILRGYVTPVTLWGKREFAMIGTTDCNTGKIVALTPKRPRIGSRHGSCYLSRDVQTSEHGSDFDDLQLKPDGSIDSLLTIQVGPDVDKVDQLEECSITRYVRAYALPVSQCSLSERGFLCVDGLLLVETQGRSGSFSRIGWFNICAYSDAVDRLTATERCSVRIV</sequence>
<organism evidence="2 3">
    <name type="scientific">Cercospora beticola</name>
    <name type="common">Sugarbeet leaf spot fungus</name>
    <dbReference type="NCBI Taxonomy" id="122368"/>
    <lineage>
        <taxon>Eukaryota</taxon>
        <taxon>Fungi</taxon>
        <taxon>Dikarya</taxon>
        <taxon>Ascomycota</taxon>
        <taxon>Pezizomycotina</taxon>
        <taxon>Dothideomycetes</taxon>
        <taxon>Dothideomycetidae</taxon>
        <taxon>Mycosphaerellales</taxon>
        <taxon>Mycosphaerellaceae</taxon>
        <taxon>Cercospora</taxon>
    </lineage>
</organism>
<gene>
    <name evidence="2" type="ORF">RHO25_000368</name>
</gene>
<dbReference type="Pfam" id="PF06985">
    <property type="entry name" value="HET"/>
    <property type="match status" value="1"/>
</dbReference>
<feature type="domain" description="Heterokaryon incompatibility" evidence="1">
    <location>
        <begin position="1"/>
        <end position="78"/>
    </location>
</feature>
<keyword evidence="3" id="KW-1185">Reference proteome</keyword>
<proteinExistence type="predicted"/>
<dbReference type="RefSeq" id="XP_065458083.1">
    <property type="nucleotide sequence ID" value="XM_065602011.1"/>
</dbReference>
<dbReference type="InterPro" id="IPR010730">
    <property type="entry name" value="HET"/>
</dbReference>
<dbReference type="Proteomes" id="UP001302367">
    <property type="component" value="Chromosome 1"/>
</dbReference>
<accession>A0ABZ0N8B3</accession>
<evidence type="ECO:0000259" key="1">
    <source>
        <dbReference type="Pfam" id="PF06985"/>
    </source>
</evidence>
<dbReference type="PANTHER" id="PTHR33112">
    <property type="entry name" value="DOMAIN PROTEIN, PUTATIVE-RELATED"/>
    <property type="match status" value="1"/>
</dbReference>
<dbReference type="EMBL" id="CP134184">
    <property type="protein sequence ID" value="WPA95765.1"/>
    <property type="molecule type" value="Genomic_DNA"/>
</dbReference>
<dbReference type="PANTHER" id="PTHR33112:SF10">
    <property type="entry name" value="TOL"/>
    <property type="match status" value="1"/>
</dbReference>
<dbReference type="GeneID" id="90643689"/>
<evidence type="ECO:0000313" key="3">
    <source>
        <dbReference type="Proteomes" id="UP001302367"/>
    </source>
</evidence>
<evidence type="ECO:0000313" key="2">
    <source>
        <dbReference type="EMBL" id="WPA95765.1"/>
    </source>
</evidence>